<evidence type="ECO:0000256" key="2">
    <source>
        <dbReference type="SAM" id="MobiDB-lite"/>
    </source>
</evidence>
<feature type="coiled-coil region" evidence="1">
    <location>
        <begin position="42"/>
        <end position="76"/>
    </location>
</feature>
<proteinExistence type="predicted"/>
<keyword evidence="4" id="KW-1185">Reference proteome</keyword>
<dbReference type="AlphaFoldDB" id="A0A317T9J6"/>
<feature type="region of interest" description="Disordered" evidence="2">
    <location>
        <begin position="79"/>
        <end position="116"/>
    </location>
</feature>
<evidence type="ECO:0000313" key="4">
    <source>
        <dbReference type="Proteomes" id="UP000246278"/>
    </source>
</evidence>
<reference evidence="4" key="1">
    <citation type="submission" date="2017-10" db="EMBL/GenBank/DDBJ databases">
        <authorList>
            <person name="Gaisin V.A."/>
            <person name="Rysina M.S."/>
            <person name="Grouzdev D.S."/>
        </authorList>
    </citation>
    <scope>NUCLEOTIDE SEQUENCE [LARGE SCALE GENOMIC DNA]</scope>
    <source>
        <strain evidence="4">V1</strain>
    </source>
</reference>
<keyword evidence="1" id="KW-0175">Coiled coil</keyword>
<dbReference type="RefSeq" id="WP_110022881.1">
    <property type="nucleotide sequence ID" value="NZ_PDNZ01000003.1"/>
</dbReference>
<dbReference type="Proteomes" id="UP000246278">
    <property type="component" value="Unassembled WGS sequence"/>
</dbReference>
<evidence type="ECO:0000313" key="3">
    <source>
        <dbReference type="EMBL" id="PWW82407.1"/>
    </source>
</evidence>
<comment type="caution">
    <text evidence="3">The sequence shown here is derived from an EMBL/GenBank/DDBJ whole genome shotgun (WGS) entry which is preliminary data.</text>
</comment>
<gene>
    <name evidence="3" type="ORF">CR164_05245</name>
</gene>
<accession>A0A317T9J6</accession>
<organism evidence="3 4">
    <name type="scientific">Prosthecochloris marina</name>
    <dbReference type="NCBI Taxonomy" id="2017681"/>
    <lineage>
        <taxon>Bacteria</taxon>
        <taxon>Pseudomonadati</taxon>
        <taxon>Chlorobiota</taxon>
        <taxon>Chlorobiia</taxon>
        <taxon>Chlorobiales</taxon>
        <taxon>Chlorobiaceae</taxon>
        <taxon>Prosthecochloris</taxon>
    </lineage>
</organism>
<evidence type="ECO:0000256" key="1">
    <source>
        <dbReference type="SAM" id="Coils"/>
    </source>
</evidence>
<sequence>MGHSSAVRGMKGLKTIGGLKRRASNSDRTQAHLDIYVLVQERDRLEKEKSQVLSRLESIDERLSTINDRINELKAMIDWSRAGTNRQKGASAKQNKKTQGDKEDGGKTWQVKNLQY</sequence>
<feature type="region of interest" description="Disordered" evidence="2">
    <location>
        <begin position="1"/>
        <end position="25"/>
    </location>
</feature>
<dbReference type="EMBL" id="PDNZ01000003">
    <property type="protein sequence ID" value="PWW82407.1"/>
    <property type="molecule type" value="Genomic_DNA"/>
</dbReference>
<protein>
    <submittedName>
        <fullName evidence="3">Uncharacterized protein</fullName>
    </submittedName>
</protein>
<name>A0A317T9J6_9CHLB</name>